<feature type="transmembrane region" description="Helical" evidence="1">
    <location>
        <begin position="21"/>
        <end position="41"/>
    </location>
</feature>
<evidence type="ECO:0000313" key="3">
    <source>
        <dbReference type="Proteomes" id="UP000681414"/>
    </source>
</evidence>
<reference evidence="2 3" key="1">
    <citation type="submission" date="2021-05" db="EMBL/GenBank/DDBJ databases">
        <title>Novel Bacillus species.</title>
        <authorList>
            <person name="Liu G."/>
        </authorList>
    </citation>
    <scope>NUCLEOTIDE SEQUENCE [LARGE SCALE GENOMIC DNA]</scope>
    <source>
        <strain evidence="3">FJAT-49780</strain>
    </source>
</reference>
<keyword evidence="1" id="KW-0472">Membrane</keyword>
<dbReference type="RefSeq" id="WP_213125279.1">
    <property type="nucleotide sequence ID" value="NZ_JAGYPG010000002.1"/>
</dbReference>
<keyword evidence="1" id="KW-0812">Transmembrane</keyword>
<sequence length="256" mass="28735">MSEQKDNKQMTRREFIRKGSYVAGGVIGGGVLGGLITQQVLKPNNNNQGATPTENGEVERFTQAMMYFSNPEEFNVLSQASERIFPADDLGPGAIDLDVPYYIDHQLAGAWGHNARDYMMGPFYPGLETQGFQSHLRRNEIFSQGIGKIQEYSQKKYNKRFTELSEEQQDEVLGAFEKGDVPMEGVTSKDFFTLLRMAVLEGVYADPLYGGNRDMAGWKMKNFPGNQMSYLDKIEATDFLVIEPVSLHAHMPSHGK</sequence>
<name>A0A942TGG4_9BACI</name>
<dbReference type="Proteomes" id="UP000681414">
    <property type="component" value="Unassembled WGS sequence"/>
</dbReference>
<keyword evidence="1" id="KW-1133">Transmembrane helix</keyword>
<comment type="caution">
    <text evidence="2">The sequence shown here is derived from an EMBL/GenBank/DDBJ whole genome shotgun (WGS) entry which is preliminary data.</text>
</comment>
<dbReference type="EMBL" id="JAGYPG010000002">
    <property type="protein sequence ID" value="MBS4196122.1"/>
    <property type="molecule type" value="Genomic_DNA"/>
</dbReference>
<keyword evidence="3" id="KW-1185">Reference proteome</keyword>
<dbReference type="Pfam" id="PF13618">
    <property type="entry name" value="Gluconate_2-dh3"/>
    <property type="match status" value="1"/>
</dbReference>
<evidence type="ECO:0000313" key="2">
    <source>
        <dbReference type="EMBL" id="MBS4196122.1"/>
    </source>
</evidence>
<evidence type="ECO:0000256" key="1">
    <source>
        <dbReference type="SAM" id="Phobius"/>
    </source>
</evidence>
<dbReference type="AlphaFoldDB" id="A0A942TGG4"/>
<gene>
    <name evidence="2" type="ORF">KHA97_13730</name>
</gene>
<organism evidence="2 3">
    <name type="scientific">Lederbergia citri</name>
    <dbReference type="NCBI Taxonomy" id="2833580"/>
    <lineage>
        <taxon>Bacteria</taxon>
        <taxon>Bacillati</taxon>
        <taxon>Bacillota</taxon>
        <taxon>Bacilli</taxon>
        <taxon>Bacillales</taxon>
        <taxon>Bacillaceae</taxon>
        <taxon>Lederbergia</taxon>
    </lineage>
</organism>
<dbReference type="InterPro" id="IPR027056">
    <property type="entry name" value="Gluconate_2DH_su3"/>
</dbReference>
<accession>A0A942TGG4</accession>
<proteinExistence type="predicted"/>
<protein>
    <submittedName>
        <fullName evidence="2">Gluconate 2-dehydrogenase subunit 3 family protein</fullName>
    </submittedName>
</protein>